<protein>
    <submittedName>
        <fullName evidence="5">NUDIX hydrolase</fullName>
    </submittedName>
</protein>
<keyword evidence="2 3" id="KW-0378">Hydrolase</keyword>
<dbReference type="InterPro" id="IPR000086">
    <property type="entry name" value="NUDIX_hydrolase_dom"/>
</dbReference>
<dbReference type="GO" id="GO:0005829">
    <property type="term" value="C:cytosol"/>
    <property type="evidence" value="ECO:0007669"/>
    <property type="project" value="TreeGrafter"/>
</dbReference>
<dbReference type="InterPro" id="IPR015797">
    <property type="entry name" value="NUDIX_hydrolase-like_dom_sf"/>
</dbReference>
<gene>
    <name evidence="5" type="ORF">H9728_05645</name>
</gene>
<dbReference type="GO" id="GO:0016462">
    <property type="term" value="F:pyrophosphatase activity"/>
    <property type="evidence" value="ECO:0007669"/>
    <property type="project" value="UniProtKB-ARBA"/>
</dbReference>
<organism evidence="5 6">
    <name type="scientific">Candidatus Borkfalkia excrementavium</name>
    <dbReference type="NCBI Taxonomy" id="2838505"/>
    <lineage>
        <taxon>Bacteria</taxon>
        <taxon>Bacillati</taxon>
        <taxon>Bacillota</taxon>
        <taxon>Clostridia</taxon>
        <taxon>Christensenellales</taxon>
        <taxon>Christensenellaceae</taxon>
        <taxon>Candidatus Borkfalkia</taxon>
    </lineage>
</organism>
<name>A0A9D2CG37_9FIRM</name>
<dbReference type="PRINTS" id="PR00502">
    <property type="entry name" value="NUDIXFAMILY"/>
</dbReference>
<comment type="caution">
    <text evidence="5">The sequence shown here is derived from an EMBL/GenBank/DDBJ whole genome shotgun (WGS) entry which is preliminary data.</text>
</comment>
<comment type="similarity">
    <text evidence="3">Belongs to the Nudix hydrolase family.</text>
</comment>
<dbReference type="FunFam" id="3.90.79.10:FF:000024">
    <property type="entry name" value="ADP-ribose pyrophosphatase"/>
    <property type="match status" value="1"/>
</dbReference>
<dbReference type="PROSITE" id="PS00893">
    <property type="entry name" value="NUDIX_BOX"/>
    <property type="match status" value="1"/>
</dbReference>
<evidence type="ECO:0000259" key="4">
    <source>
        <dbReference type="PROSITE" id="PS51462"/>
    </source>
</evidence>
<dbReference type="Pfam" id="PF00293">
    <property type="entry name" value="NUDIX"/>
    <property type="match status" value="1"/>
</dbReference>
<reference evidence="5" key="2">
    <citation type="submission" date="2021-04" db="EMBL/GenBank/DDBJ databases">
        <authorList>
            <person name="Gilroy R."/>
        </authorList>
    </citation>
    <scope>NUCLEOTIDE SEQUENCE</scope>
    <source>
        <strain evidence="5">CHK199-9574</strain>
    </source>
</reference>
<dbReference type="InterPro" id="IPR020084">
    <property type="entry name" value="NUDIX_hydrolase_CS"/>
</dbReference>
<proteinExistence type="inferred from homology"/>
<evidence type="ECO:0000256" key="1">
    <source>
        <dbReference type="ARBA" id="ARBA00001946"/>
    </source>
</evidence>
<reference evidence="5" key="1">
    <citation type="journal article" date="2021" name="PeerJ">
        <title>Extensive microbial diversity within the chicken gut microbiome revealed by metagenomics and culture.</title>
        <authorList>
            <person name="Gilroy R."/>
            <person name="Ravi A."/>
            <person name="Getino M."/>
            <person name="Pursley I."/>
            <person name="Horton D.L."/>
            <person name="Alikhan N.F."/>
            <person name="Baker D."/>
            <person name="Gharbi K."/>
            <person name="Hall N."/>
            <person name="Watson M."/>
            <person name="Adriaenssens E.M."/>
            <person name="Foster-Nyarko E."/>
            <person name="Jarju S."/>
            <person name="Secka A."/>
            <person name="Antonio M."/>
            <person name="Oren A."/>
            <person name="Chaudhuri R.R."/>
            <person name="La Ragione R."/>
            <person name="Hildebrand F."/>
            <person name="Pallen M.J."/>
        </authorList>
    </citation>
    <scope>NUCLEOTIDE SEQUENCE</scope>
    <source>
        <strain evidence="5">CHK199-9574</strain>
    </source>
</reference>
<sequence>MTFGERTVSKNYVYRGKILNVRCDDAQLPDGKPCKREVVEHGGGAAVLYEQDGKILLVRQYRYAYGEELFEIPAGKLDAGEDPAAAAARELEEETGFSPEKTEPVCTVYPSPGYTNEKIYIFRAVGAKEGASHPDEGEFLSAGFYPAEEVLAMIGRGEIRDAKTIIAVQHYFLTKKA</sequence>
<feature type="domain" description="Nudix hydrolase" evidence="4">
    <location>
        <begin position="39"/>
        <end position="167"/>
    </location>
</feature>
<evidence type="ECO:0000313" key="5">
    <source>
        <dbReference type="EMBL" id="HIY78509.1"/>
    </source>
</evidence>
<evidence type="ECO:0000313" key="6">
    <source>
        <dbReference type="Proteomes" id="UP000824135"/>
    </source>
</evidence>
<dbReference type="Proteomes" id="UP000824135">
    <property type="component" value="Unassembled WGS sequence"/>
</dbReference>
<dbReference type="GO" id="GO:0019693">
    <property type="term" value="P:ribose phosphate metabolic process"/>
    <property type="evidence" value="ECO:0007669"/>
    <property type="project" value="TreeGrafter"/>
</dbReference>
<comment type="cofactor">
    <cofactor evidence="1">
        <name>Mg(2+)</name>
        <dbReference type="ChEBI" id="CHEBI:18420"/>
    </cofactor>
</comment>
<dbReference type="Gene3D" id="3.90.79.10">
    <property type="entry name" value="Nucleoside Triphosphate Pyrophosphohydrolase"/>
    <property type="match status" value="1"/>
</dbReference>
<dbReference type="PROSITE" id="PS51462">
    <property type="entry name" value="NUDIX"/>
    <property type="match status" value="1"/>
</dbReference>
<dbReference type="PANTHER" id="PTHR11839:SF18">
    <property type="entry name" value="NUDIX HYDROLASE DOMAIN-CONTAINING PROTEIN"/>
    <property type="match status" value="1"/>
</dbReference>
<dbReference type="GO" id="GO:0006753">
    <property type="term" value="P:nucleoside phosphate metabolic process"/>
    <property type="evidence" value="ECO:0007669"/>
    <property type="project" value="TreeGrafter"/>
</dbReference>
<dbReference type="EMBL" id="DXCO01000037">
    <property type="protein sequence ID" value="HIY78509.1"/>
    <property type="molecule type" value="Genomic_DNA"/>
</dbReference>
<accession>A0A9D2CG37</accession>
<evidence type="ECO:0000256" key="2">
    <source>
        <dbReference type="ARBA" id="ARBA00022801"/>
    </source>
</evidence>
<evidence type="ECO:0000256" key="3">
    <source>
        <dbReference type="RuleBase" id="RU003476"/>
    </source>
</evidence>
<dbReference type="SUPFAM" id="SSF55811">
    <property type="entry name" value="Nudix"/>
    <property type="match status" value="1"/>
</dbReference>
<dbReference type="AlphaFoldDB" id="A0A9D2CG37"/>
<dbReference type="InterPro" id="IPR020476">
    <property type="entry name" value="Nudix_hydrolase"/>
</dbReference>
<dbReference type="PANTHER" id="PTHR11839">
    <property type="entry name" value="UDP/ADP-SUGAR PYROPHOSPHATASE"/>
    <property type="match status" value="1"/>
</dbReference>